<dbReference type="EMBL" id="JAAZSR010000423">
    <property type="protein sequence ID" value="NKX52154.1"/>
    <property type="molecule type" value="Genomic_DNA"/>
</dbReference>
<protein>
    <recommendedName>
        <fullName evidence="3">Two-component sensor histidine kinase</fullName>
    </recommendedName>
</protein>
<feature type="non-terminal residue" evidence="1">
    <location>
        <position position="66"/>
    </location>
</feature>
<accession>A0ABX1JTR2</accession>
<evidence type="ECO:0000313" key="1">
    <source>
        <dbReference type="EMBL" id="NKX52154.1"/>
    </source>
</evidence>
<proteinExistence type="predicted"/>
<organism evidence="1 2">
    <name type="scientific">Arthrobacter deserti</name>
    <dbReference type="NCBI Taxonomy" id="1742687"/>
    <lineage>
        <taxon>Bacteria</taxon>
        <taxon>Bacillati</taxon>
        <taxon>Actinomycetota</taxon>
        <taxon>Actinomycetes</taxon>
        <taxon>Micrococcales</taxon>
        <taxon>Micrococcaceae</taxon>
        <taxon>Arthrobacter</taxon>
    </lineage>
</organism>
<name>A0ABX1JTR2_9MICC</name>
<evidence type="ECO:0008006" key="3">
    <source>
        <dbReference type="Google" id="ProtNLM"/>
    </source>
</evidence>
<sequence length="66" mass="7055">MGNSTVLRTVALWLLFLMLTIAAGALAIVLVNAKVYGPQQQVRDYFQALQDGDGPKALGLLRASVP</sequence>
<evidence type="ECO:0000313" key="2">
    <source>
        <dbReference type="Proteomes" id="UP000523795"/>
    </source>
</evidence>
<gene>
    <name evidence="1" type="ORF">HER39_16580</name>
</gene>
<reference evidence="1 2" key="1">
    <citation type="submission" date="2020-04" db="EMBL/GenBank/DDBJ databases">
        <authorList>
            <person name="Liu S."/>
        </authorList>
    </citation>
    <scope>NUCLEOTIDE SEQUENCE [LARGE SCALE GENOMIC DNA]</scope>
    <source>
        <strain evidence="1 2">CGMCC 1.15091</strain>
    </source>
</reference>
<keyword evidence="2" id="KW-1185">Reference proteome</keyword>
<dbReference type="Proteomes" id="UP000523795">
    <property type="component" value="Unassembled WGS sequence"/>
</dbReference>
<comment type="caution">
    <text evidence="1">The sequence shown here is derived from an EMBL/GenBank/DDBJ whole genome shotgun (WGS) entry which is preliminary data.</text>
</comment>